<dbReference type="InterPro" id="IPR041079">
    <property type="entry name" value="Neuraminidase-like"/>
</dbReference>
<name>A0A2Z6EYB3_9BURK</name>
<dbReference type="InterPro" id="IPR046839">
    <property type="entry name" value="ABC_toxin_N"/>
</dbReference>
<keyword evidence="2" id="KW-1185">Reference proteome</keyword>
<dbReference type="EMBL" id="AP018150">
    <property type="protein sequence ID" value="BBE10382.1"/>
    <property type="molecule type" value="Genomic_DNA"/>
</dbReference>
<accession>A0A2Z6EYB3</accession>
<dbReference type="RefSeq" id="WP_045366168.1">
    <property type="nucleotide sequence ID" value="NZ_AP018150.1"/>
</dbReference>
<proteinExistence type="predicted"/>
<dbReference type="Pfam" id="PF18276">
    <property type="entry name" value="TcA_TcB_BD"/>
    <property type="match status" value="1"/>
</dbReference>
<dbReference type="Proteomes" id="UP000282597">
    <property type="component" value="Chromosome"/>
</dbReference>
<organism evidence="1 2">
    <name type="scientific">Mycoavidus cysteinexigens</name>
    <dbReference type="NCBI Taxonomy" id="1553431"/>
    <lineage>
        <taxon>Bacteria</taxon>
        <taxon>Pseudomonadati</taxon>
        <taxon>Pseudomonadota</taxon>
        <taxon>Betaproteobacteria</taxon>
        <taxon>Burkholderiales</taxon>
        <taxon>Burkholderiaceae</taxon>
        <taxon>Mycoavidus</taxon>
    </lineage>
</organism>
<protein>
    <submittedName>
        <fullName evidence="1">Insecticidal toxin protein</fullName>
    </submittedName>
</protein>
<sequence>MTQSIEGRLNESLRDALVAYYLNDVVKNHQPLADLDLQGRLKTANDLYEFLLIDTQVTQAVQTSPVASAISSVQQYINGILMGMEPGYETKGPEAHEVAQWRDQKSQYPIWAASQQLAYYPEVYINPNLRLKKSSYFAKLEQALNQNKIHVDTVQNAVLAYLAQFEEVANLSVINGYITTDDFKSGTYYFVGKSRAENTYYWRTVNMADRPYQEGTGGPQKDMINPGAWSDWKKIDIPVSESTVERTIRPVYFNNRLYVIWADWIPLGEDKPYRDADGKFTKWPKSQFRLNLIYKKYDDSWSVPETYIDASAAALSAAAGASLELDSFAFYDSSTQPNKLFLGIYGGYQAGMASDGSKDIYSLLHNIRLDPNFNIEPVFPKRGQVIGELPTTPESTEAYVRKICRLFAHDNKGRFQYRVTRYVGVKSITTISPYPGSSDWNFESNQKNIVDMVKNTHVQFDNNASKLTVKTVNLDIAPGPNQSLKKIVLKGTEIELDLIFESIPVGAGADHYRLTSGSKLLPSTDDFASGGGAYEVFLDLSVLLYFIRDDINSNTNKKLSVPSTESGGTCSLEGKYINKFEADLLFHGIPARHLLLSFLSSPSSCSFWINSITSSASLKEKRFYAFFDRPKNYSTPSDGQVTRLEASSYQSSLPANFGFDHTLPINVETLLPGSQTGVQKDFYLIHGVAAEIETINGGWTSYGQAKKLAKIELEYITSLSGSVVSPKISTNEHPTYGIAEYIDFAGSGAEDSEVIGKRSPIRMNTLFVKELIDKANRALENLLSWECQQIAEPPMGEETLPGKMDFHGANGLYFWELFLHLPFLVSHRLNFEQQFDDADHWLNFIFDPARKADKTGRPDYWQVRPLNPDETRRMSYALLAPVDPDGIASSEPIHYRKAIFFHYIRNLIDRGDQAYRELTPDSLGEAKLWYVRALDLLGPRPDVKLVNNWAPHTLNTLAGSSNIALRDFEISIAQRDQVRVERELLKGTNNVPVIHYETEPLALSKFSPDPTLSTLDSAYFRLPMNAKLVELWDRLESRLFNLRSNRTIDGKALSLPLFAAPLDPSELLARFAQGAGAGGNFRLAAAVTPHYRFNVMLAMASKAVDTLMQFGTTLLSFIERKEQSEFAESQQKDVCNDLVQFVKYLNEQAIAVDMASKTALLKSQEVANERMKFYDKLIQENVTSAERSVLQLRTQARVIDAASSASLTAAEILKVPPNTFGLANGGYRLEGAPQAIAMGLMFTSTIMQSTADSTELSEQWRRRRQEWELARDQAQLEAEQIEKQIAVHDAQAKLTQKQQEQSAYAMECAQKTYEFLAVKRFTKSSLYEWLIGETCAVYRQAYDAVLSLCLAAEASWQYEQADFVMRFVQPGGWRDTYHGLMVGERLKLNLLKMEAAYLNRNERLLEITKTVSLKALKGEEEWAAILDNLLIDSDGKKREGSDGKVTFELDESLFEEDYPGHYLRRIMWVSVSLPAIVGPYQNVRAVLTQSSNCLVIAPDISAVRQLKGLNGGSVLNVKENLRASQQIALSSGLDDNGLFSLNFGDERYLPFEGTGAISKWELSFPNFDSKEQQAMLATLTDIIVHIHYTAKEGGSAFAQAVAALKKEKLH</sequence>
<dbReference type="Pfam" id="PF18413">
    <property type="entry name" value="Neuraminidase"/>
    <property type="match status" value="1"/>
</dbReference>
<dbReference type="Pfam" id="PF20220">
    <property type="entry name" value="ABC_toxin_N"/>
    <property type="match status" value="1"/>
</dbReference>
<gene>
    <name evidence="1" type="ORF">MCB1EB_2221</name>
</gene>
<evidence type="ECO:0000313" key="2">
    <source>
        <dbReference type="Proteomes" id="UP000282597"/>
    </source>
</evidence>
<reference evidence="1 2" key="1">
    <citation type="journal article" date="2018" name="Microbes Environ.">
        <title>Comparative Genomic Insights into Endofungal Lifestyles of Two Bacterial Endosymbionts, Mycoavidus cysteinexigens and Burkholderia rhizoxinica.</title>
        <authorList>
            <person name="Sharmin D."/>
            <person name="Guo Y."/>
            <person name="Nishizawa T."/>
            <person name="Ohshima S."/>
            <person name="Sato Y."/>
            <person name="Takashima Y."/>
            <person name="Narisawa K."/>
            <person name="Ohta H."/>
        </authorList>
    </citation>
    <scope>NUCLEOTIDE SEQUENCE [LARGE SCALE GENOMIC DNA]</scope>
    <source>
        <strain evidence="1 2">B1-EB</strain>
    </source>
</reference>
<evidence type="ECO:0000313" key="1">
    <source>
        <dbReference type="EMBL" id="BBE10382.1"/>
    </source>
</evidence>
<dbReference type="KEGG" id="mcys:MCB1EB_2221"/>
<dbReference type="InterPro" id="IPR040840">
    <property type="entry name" value="TcA_TcB_BD"/>
</dbReference>